<gene>
    <name evidence="2" type="ORF">NQ318_020053</name>
</gene>
<dbReference type="EMBL" id="JAPWTK010000007">
    <property type="protein sequence ID" value="KAJ8960760.1"/>
    <property type="molecule type" value="Genomic_DNA"/>
</dbReference>
<dbReference type="Proteomes" id="UP001162162">
    <property type="component" value="Unassembled WGS sequence"/>
</dbReference>
<dbReference type="AlphaFoldDB" id="A0AAV8ZB56"/>
<evidence type="ECO:0000313" key="2">
    <source>
        <dbReference type="EMBL" id="KAJ8960760.1"/>
    </source>
</evidence>
<evidence type="ECO:0000313" key="3">
    <source>
        <dbReference type="Proteomes" id="UP001162162"/>
    </source>
</evidence>
<sequence>MVPKLVTPEQKESRMKICADILNNIDTDPGFLHTVTLNGTICRNPVSAPLISLPDLSWTRFGSLPLRSKARLNRENGVATPKHKDIAVWLRELDLEEYHGVFRKFQGGGGPPGVLRDRHQGAGGEEVVAQGSDHQQPHVSSREVPRVFTYRSENFSRKPPIRHSVAVDSGNKIQREDTL</sequence>
<evidence type="ECO:0000256" key="1">
    <source>
        <dbReference type="SAM" id="MobiDB-lite"/>
    </source>
</evidence>
<feature type="region of interest" description="Disordered" evidence="1">
    <location>
        <begin position="109"/>
        <end position="143"/>
    </location>
</feature>
<proteinExistence type="predicted"/>
<reference evidence="2" key="1">
    <citation type="journal article" date="2023" name="Insect Mol. Biol.">
        <title>Genome sequencing provides insights into the evolution of gene families encoding plant cell wall-degrading enzymes in longhorned beetles.</title>
        <authorList>
            <person name="Shin N.R."/>
            <person name="Okamura Y."/>
            <person name="Kirsch R."/>
            <person name="Pauchet Y."/>
        </authorList>
    </citation>
    <scope>NUCLEOTIDE SEQUENCE</scope>
    <source>
        <strain evidence="2">AMC_N1</strain>
    </source>
</reference>
<comment type="caution">
    <text evidence="2">The sequence shown here is derived from an EMBL/GenBank/DDBJ whole genome shotgun (WGS) entry which is preliminary data.</text>
</comment>
<keyword evidence="3" id="KW-1185">Reference proteome</keyword>
<organism evidence="2 3">
    <name type="scientific">Aromia moschata</name>
    <dbReference type="NCBI Taxonomy" id="1265417"/>
    <lineage>
        <taxon>Eukaryota</taxon>
        <taxon>Metazoa</taxon>
        <taxon>Ecdysozoa</taxon>
        <taxon>Arthropoda</taxon>
        <taxon>Hexapoda</taxon>
        <taxon>Insecta</taxon>
        <taxon>Pterygota</taxon>
        <taxon>Neoptera</taxon>
        <taxon>Endopterygota</taxon>
        <taxon>Coleoptera</taxon>
        <taxon>Polyphaga</taxon>
        <taxon>Cucujiformia</taxon>
        <taxon>Chrysomeloidea</taxon>
        <taxon>Cerambycidae</taxon>
        <taxon>Cerambycinae</taxon>
        <taxon>Callichromatini</taxon>
        <taxon>Aromia</taxon>
    </lineage>
</organism>
<protein>
    <submittedName>
        <fullName evidence="2">Uncharacterized protein</fullName>
    </submittedName>
</protein>
<name>A0AAV8ZB56_9CUCU</name>
<accession>A0AAV8ZB56</accession>